<proteinExistence type="predicted"/>
<organism evidence="1 2">
    <name type="scientific">Pleurodeles waltl</name>
    <name type="common">Iberian ribbed newt</name>
    <dbReference type="NCBI Taxonomy" id="8319"/>
    <lineage>
        <taxon>Eukaryota</taxon>
        <taxon>Metazoa</taxon>
        <taxon>Chordata</taxon>
        <taxon>Craniata</taxon>
        <taxon>Vertebrata</taxon>
        <taxon>Euteleostomi</taxon>
        <taxon>Amphibia</taxon>
        <taxon>Batrachia</taxon>
        <taxon>Caudata</taxon>
        <taxon>Salamandroidea</taxon>
        <taxon>Salamandridae</taxon>
        <taxon>Pleurodelinae</taxon>
        <taxon>Pleurodeles</taxon>
    </lineage>
</organism>
<dbReference type="Proteomes" id="UP001066276">
    <property type="component" value="Chromosome 5"/>
</dbReference>
<evidence type="ECO:0000313" key="1">
    <source>
        <dbReference type="EMBL" id="KAJ1152952.1"/>
    </source>
</evidence>
<keyword evidence="2" id="KW-1185">Reference proteome</keyword>
<comment type="caution">
    <text evidence="1">The sequence shown here is derived from an EMBL/GenBank/DDBJ whole genome shotgun (WGS) entry which is preliminary data.</text>
</comment>
<accession>A0AAV7RJW9</accession>
<sequence>MARTYGAVTSFTARGALARRVAISQIASALRALQLTDACRLFRTRTSGRQVAASSVRALSLALVSFPVTFHQTTGVHSSTRLRKRYHTVLRCA</sequence>
<protein>
    <submittedName>
        <fullName evidence="1">Uncharacterized protein</fullName>
    </submittedName>
</protein>
<name>A0AAV7RJW9_PLEWA</name>
<dbReference type="EMBL" id="JANPWB010000009">
    <property type="protein sequence ID" value="KAJ1152952.1"/>
    <property type="molecule type" value="Genomic_DNA"/>
</dbReference>
<dbReference type="AlphaFoldDB" id="A0AAV7RJW9"/>
<evidence type="ECO:0000313" key="2">
    <source>
        <dbReference type="Proteomes" id="UP001066276"/>
    </source>
</evidence>
<gene>
    <name evidence="1" type="ORF">NDU88_005725</name>
</gene>
<reference evidence="1" key="1">
    <citation type="journal article" date="2022" name="bioRxiv">
        <title>Sequencing and chromosome-scale assembly of the giantPleurodeles waltlgenome.</title>
        <authorList>
            <person name="Brown T."/>
            <person name="Elewa A."/>
            <person name="Iarovenko S."/>
            <person name="Subramanian E."/>
            <person name="Araus A.J."/>
            <person name="Petzold A."/>
            <person name="Susuki M."/>
            <person name="Suzuki K.-i.T."/>
            <person name="Hayashi T."/>
            <person name="Toyoda A."/>
            <person name="Oliveira C."/>
            <person name="Osipova E."/>
            <person name="Leigh N.D."/>
            <person name="Simon A."/>
            <person name="Yun M.H."/>
        </authorList>
    </citation>
    <scope>NUCLEOTIDE SEQUENCE</scope>
    <source>
        <strain evidence="1">20211129_DDA</strain>
        <tissue evidence="1">Liver</tissue>
    </source>
</reference>